<feature type="transmembrane region" description="Helical" evidence="1">
    <location>
        <begin position="20"/>
        <end position="37"/>
    </location>
</feature>
<gene>
    <name evidence="2" type="ORF">SAMN04487944_1025</name>
</gene>
<dbReference type="OrthoDB" id="9885272at2"/>
<keyword evidence="1" id="KW-0472">Membrane</keyword>
<keyword evidence="1" id="KW-0812">Transmembrane</keyword>
<proteinExistence type="predicted"/>
<evidence type="ECO:0000256" key="1">
    <source>
        <dbReference type="SAM" id="Phobius"/>
    </source>
</evidence>
<reference evidence="2 3" key="1">
    <citation type="submission" date="2016-10" db="EMBL/GenBank/DDBJ databases">
        <authorList>
            <person name="de Groot N.N."/>
        </authorList>
    </citation>
    <scope>NUCLEOTIDE SEQUENCE [LARGE SCALE GENOMIC DNA]</scope>
    <source>
        <strain evidence="2 3">CGMCC 1.7727</strain>
    </source>
</reference>
<sequence>MLKTILEKLAEVTNMDPLEVAIWFIILGIFVWLCKEFKAHHQKNKEIWNAKNDQFMVNISKSLSLAYQSKSDPAKDQEFFNSVFDCFPLWSSYEIEEVKVIIEDDSISDHEKIEKIKDKLYQQLINFSDENKKLKEIKSGLEAVDYALNKLKDLVLPIVQALFTLAGVVISYVIISIGDNITLSSIRLFSLLLLILLPIAYIDFFQKKKLKSNSILFIILSFTSLIFIVLQNNSYFIIMGGAIFLSSLLCLFKMGLKVSL</sequence>
<evidence type="ECO:0000313" key="2">
    <source>
        <dbReference type="EMBL" id="SER23527.1"/>
    </source>
</evidence>
<name>A0A1H9MJ90_9BACI</name>
<feature type="transmembrane region" description="Helical" evidence="1">
    <location>
        <begin position="214"/>
        <end position="230"/>
    </location>
</feature>
<accession>A0A1H9MJ90</accession>
<evidence type="ECO:0000313" key="3">
    <source>
        <dbReference type="Proteomes" id="UP000199687"/>
    </source>
</evidence>
<feature type="transmembrane region" description="Helical" evidence="1">
    <location>
        <begin position="154"/>
        <end position="175"/>
    </location>
</feature>
<dbReference type="AlphaFoldDB" id="A0A1H9MJ90"/>
<feature type="transmembrane region" description="Helical" evidence="1">
    <location>
        <begin position="236"/>
        <end position="256"/>
    </location>
</feature>
<protein>
    <submittedName>
        <fullName evidence="2">Uncharacterized protein</fullName>
    </submittedName>
</protein>
<dbReference type="RefSeq" id="WP_089738900.1">
    <property type="nucleotide sequence ID" value="NZ_FOGL01000002.1"/>
</dbReference>
<dbReference type="Proteomes" id="UP000199687">
    <property type="component" value="Unassembled WGS sequence"/>
</dbReference>
<dbReference type="EMBL" id="FOGL01000002">
    <property type="protein sequence ID" value="SER23527.1"/>
    <property type="molecule type" value="Genomic_DNA"/>
</dbReference>
<keyword evidence="1" id="KW-1133">Transmembrane helix</keyword>
<feature type="transmembrane region" description="Helical" evidence="1">
    <location>
        <begin position="181"/>
        <end position="202"/>
    </location>
</feature>
<keyword evidence="3" id="KW-1185">Reference proteome</keyword>
<organism evidence="2 3">
    <name type="scientific">Gracilibacillus ureilyticus</name>
    <dbReference type="NCBI Taxonomy" id="531814"/>
    <lineage>
        <taxon>Bacteria</taxon>
        <taxon>Bacillati</taxon>
        <taxon>Bacillota</taxon>
        <taxon>Bacilli</taxon>
        <taxon>Bacillales</taxon>
        <taxon>Bacillaceae</taxon>
        <taxon>Gracilibacillus</taxon>
    </lineage>
</organism>